<evidence type="ECO:0000256" key="1">
    <source>
        <dbReference type="ARBA" id="ARBA00006594"/>
    </source>
</evidence>
<name>F8X1F3_9BACT</name>
<dbReference type="AlphaFoldDB" id="F8X1F3"/>
<keyword evidence="3" id="KW-0489">Methyltransferase</keyword>
<dbReference type="Proteomes" id="UP000006420">
    <property type="component" value="Unassembled WGS sequence"/>
</dbReference>
<accession>F8X1F3</accession>
<dbReference type="InterPro" id="IPR018247">
    <property type="entry name" value="EF_Hand_1_Ca_BS"/>
</dbReference>
<dbReference type="GO" id="GO:0003677">
    <property type="term" value="F:DNA binding"/>
    <property type="evidence" value="ECO:0007669"/>
    <property type="project" value="InterPro"/>
</dbReference>
<dbReference type="GO" id="GO:0009007">
    <property type="term" value="F:site-specific DNA-methyltransferase (adenine-specific) activity"/>
    <property type="evidence" value="ECO:0007669"/>
    <property type="project" value="UniProtKB-EC"/>
</dbReference>
<dbReference type="Gene3D" id="3.40.50.150">
    <property type="entry name" value="Vaccinia Virus protein VP39"/>
    <property type="match status" value="1"/>
</dbReference>
<dbReference type="InterPro" id="IPR050953">
    <property type="entry name" value="N4_N6_ade-DNA_methylase"/>
</dbReference>
<dbReference type="GO" id="GO:0032259">
    <property type="term" value="P:methylation"/>
    <property type="evidence" value="ECO:0007669"/>
    <property type="project" value="UniProtKB-KW"/>
</dbReference>
<dbReference type="PANTHER" id="PTHR33841">
    <property type="entry name" value="DNA METHYLTRANSFERASE YEEA-RELATED"/>
    <property type="match status" value="1"/>
</dbReference>
<evidence type="ECO:0000256" key="5">
    <source>
        <dbReference type="ARBA" id="ARBA00022747"/>
    </source>
</evidence>
<comment type="catalytic activity">
    <reaction evidence="6">
        <text>a 2'-deoxyadenosine in DNA + S-adenosyl-L-methionine = an N(6)-methyl-2'-deoxyadenosine in DNA + S-adenosyl-L-homocysteine + H(+)</text>
        <dbReference type="Rhea" id="RHEA:15197"/>
        <dbReference type="Rhea" id="RHEA-COMP:12418"/>
        <dbReference type="Rhea" id="RHEA-COMP:12419"/>
        <dbReference type="ChEBI" id="CHEBI:15378"/>
        <dbReference type="ChEBI" id="CHEBI:57856"/>
        <dbReference type="ChEBI" id="CHEBI:59789"/>
        <dbReference type="ChEBI" id="CHEBI:90615"/>
        <dbReference type="ChEBI" id="CHEBI:90616"/>
        <dbReference type="EC" id="2.1.1.72"/>
    </reaction>
</comment>
<dbReference type="PANTHER" id="PTHR33841:SF1">
    <property type="entry name" value="DNA METHYLTRANSFERASE A"/>
    <property type="match status" value="1"/>
</dbReference>
<gene>
    <name evidence="8" type="ORF">HMPREF9456_02380</name>
</gene>
<protein>
    <recommendedName>
        <fullName evidence="2">site-specific DNA-methyltransferase (adenine-specific)</fullName>
        <ecNumber evidence="2">2.1.1.72</ecNumber>
    </recommendedName>
</protein>
<evidence type="ECO:0000256" key="3">
    <source>
        <dbReference type="ARBA" id="ARBA00022603"/>
    </source>
</evidence>
<dbReference type="EMBL" id="ADLW01000010">
    <property type="protein sequence ID" value="EGK06116.1"/>
    <property type="molecule type" value="Genomic_DNA"/>
</dbReference>
<dbReference type="OrthoDB" id="9814572at2"/>
<dbReference type="InterPro" id="IPR029063">
    <property type="entry name" value="SAM-dependent_MTases_sf"/>
</dbReference>
<dbReference type="EC" id="2.1.1.72" evidence="2"/>
<sequence length="1005" mass="116221">MSEDSNIVFHSALGKLGMSSDTSGLRLVSQRADENDPDLFLALEQAFEFEATAVYFRFYNDNRPPKPLIYIYDESEQNINNNEADIHHKLWNAGIVPFCFIIRASQILIYNCGKKPEWDTDGNDFITSPHDFIDLLDDIQKKLDIYNVRQFDSGLFWDSNEGKQFKYEEGAYEQLLSQLKNVKSNIISRVGNENAALVKRILMMLILIKYLEERKDEDGNGALNPNEFYKAYNPDDPTLEGVLENVDTFVNVLKELSSKEHFNGQIFLLDDNELSALKEKVDLTLFQHFVKGDVSFFTEGNQGIGQMSLWRLYQFNYLPIELISHIYEDFLADENGQKKKGVVYTPPYLVQFLIDQCMPLKDPKQNFKILDPACGSGIFLVGAFKRMIQWWRVQNNWKKPKKENIQELKDLLQKNIFGCDLEDEAVTLSYFSLGLALLDSLSPREIWRNVHFDDLIGYNLYQGDFFKTLHEGKIKSDFHLIIGNPPFNSEFTDWANLVDKKEKENNTERPDIPDNQIALLFLEQSIKLLRVGGNCCLILPSGPVLYNTNTHDFRKYLFEQYYIKGFFDFTSLRAKLFIGSSSSAKPAVVTVFAERADHKERSCVHSIFRRTKASGEKIDFEIDHYDIHKVSYKSAINLPSVWQANFMGGGRLHQLLNKITDVNIQTVGKYLNERVENNNWKVAEGWIEAPNSKNIRRVKHLSSKDRKTEDEIQEFVALEAKYKAGWITGYNYVETDGFTENGLKSIKTCNIKYFYRSTKTNKEVFQPPHLLIKESVTGRSIPVIYSDQYLTFKDKIFGVHSPESDIADLQKLGNYLKDENCVSLMWLLSGQVLTSREGVPLKGDILNLPYPQIPLDNIEEKLLNDIVDYYSDFRKAGENSVVLDSLFAEEELVVFGKYYCDILNSVYENFQPFSPIIGKEFIAYPFVLGDKPEIDIPSSIEEIESKLKRLIDKKQGYNLWIKRIVKVYHKNVIFLYKPNQRRYWLPSIAVRDADETFVDLFRQGK</sequence>
<dbReference type="InterPro" id="IPR003356">
    <property type="entry name" value="DNA_methylase_A-5"/>
</dbReference>
<evidence type="ECO:0000256" key="2">
    <source>
        <dbReference type="ARBA" id="ARBA00011900"/>
    </source>
</evidence>
<dbReference type="PRINTS" id="PR00507">
    <property type="entry name" value="N12N6MTFRASE"/>
</dbReference>
<reference evidence="8 9" key="1">
    <citation type="submission" date="2011-04" db="EMBL/GenBank/DDBJ databases">
        <title>The Genome Sequence of Dysgonomonas mossii DSM 22836.</title>
        <authorList>
            <consortium name="The Broad Institute Genome Sequencing Platform"/>
            <person name="Earl A."/>
            <person name="Ward D."/>
            <person name="Feldgarden M."/>
            <person name="Gevers D."/>
            <person name="Pudlo N."/>
            <person name="Martens E."/>
            <person name="Allen-Vercoe E."/>
            <person name="Young S.K."/>
            <person name="Zeng Q."/>
            <person name="Gargeya S."/>
            <person name="Fitzgerald M."/>
            <person name="Haas B."/>
            <person name="Abouelleil A."/>
            <person name="Alvarado L."/>
            <person name="Arachchi H.M."/>
            <person name="Berlin A."/>
            <person name="Brown A."/>
            <person name="Chapman S.B."/>
            <person name="Chen Z."/>
            <person name="Dunbar C."/>
            <person name="Freedman E."/>
            <person name="Gearin G."/>
            <person name="Gellesch M."/>
            <person name="Goldberg J."/>
            <person name="Griggs A."/>
            <person name="Gujja S."/>
            <person name="Heiman D."/>
            <person name="Howarth C."/>
            <person name="Larson L."/>
            <person name="Lui A."/>
            <person name="MacDonald P.J.P."/>
            <person name="Mehta T."/>
            <person name="Montmayeur A."/>
            <person name="Murphy C."/>
            <person name="Neiman D."/>
            <person name="Pearson M."/>
            <person name="Priest M."/>
            <person name="Roberts A."/>
            <person name="Saif S."/>
            <person name="Shea T."/>
            <person name="Shenoy N."/>
            <person name="Sisk P."/>
            <person name="Stolte C."/>
            <person name="Sykes S."/>
            <person name="Yandava C."/>
            <person name="Wortman J."/>
            <person name="Nusbaum C."/>
            <person name="Birren B."/>
        </authorList>
    </citation>
    <scope>NUCLEOTIDE SEQUENCE [LARGE SCALE GENOMIC DNA]</scope>
    <source>
        <strain evidence="8 9">DSM 22836</strain>
    </source>
</reference>
<evidence type="ECO:0000259" key="7">
    <source>
        <dbReference type="Pfam" id="PF02384"/>
    </source>
</evidence>
<organism evidence="8 9">
    <name type="scientific">Dysgonomonas mossii DSM 22836</name>
    <dbReference type="NCBI Taxonomy" id="742767"/>
    <lineage>
        <taxon>Bacteria</taxon>
        <taxon>Pseudomonadati</taxon>
        <taxon>Bacteroidota</taxon>
        <taxon>Bacteroidia</taxon>
        <taxon>Bacteroidales</taxon>
        <taxon>Dysgonomonadaceae</taxon>
        <taxon>Dysgonomonas</taxon>
    </lineage>
</organism>
<dbReference type="GeneID" id="78083007"/>
<evidence type="ECO:0000256" key="4">
    <source>
        <dbReference type="ARBA" id="ARBA00022679"/>
    </source>
</evidence>
<dbReference type="STRING" id="742767.HMPREF9456_02380"/>
<evidence type="ECO:0000256" key="6">
    <source>
        <dbReference type="ARBA" id="ARBA00047942"/>
    </source>
</evidence>
<dbReference type="GO" id="GO:0009307">
    <property type="term" value="P:DNA restriction-modification system"/>
    <property type="evidence" value="ECO:0007669"/>
    <property type="project" value="UniProtKB-KW"/>
</dbReference>
<keyword evidence="9" id="KW-1185">Reference proteome</keyword>
<dbReference type="HOGENOM" id="CLU_007039_0_0_10"/>
<dbReference type="PROSITE" id="PS00092">
    <property type="entry name" value="N6_MTASE"/>
    <property type="match status" value="1"/>
</dbReference>
<dbReference type="RefSeq" id="WP_006843750.1">
    <property type="nucleotide sequence ID" value="NZ_AQWJ01000015.1"/>
</dbReference>
<dbReference type="PROSITE" id="PS00018">
    <property type="entry name" value="EF_HAND_1"/>
    <property type="match status" value="1"/>
</dbReference>
<dbReference type="Pfam" id="PF02384">
    <property type="entry name" value="N6_Mtase"/>
    <property type="match status" value="1"/>
</dbReference>
<comment type="similarity">
    <text evidence="1">Belongs to the N(4)/N(6)-methyltransferase family.</text>
</comment>
<dbReference type="GO" id="GO:0008170">
    <property type="term" value="F:N-methyltransferase activity"/>
    <property type="evidence" value="ECO:0007669"/>
    <property type="project" value="InterPro"/>
</dbReference>
<proteinExistence type="inferred from homology"/>
<comment type="caution">
    <text evidence="8">The sequence shown here is derived from an EMBL/GenBank/DDBJ whole genome shotgun (WGS) entry which is preliminary data.</text>
</comment>
<feature type="domain" description="DNA methylase adenine-specific" evidence="7">
    <location>
        <begin position="321"/>
        <end position="582"/>
    </location>
</feature>
<evidence type="ECO:0000313" key="9">
    <source>
        <dbReference type="Proteomes" id="UP000006420"/>
    </source>
</evidence>
<keyword evidence="4" id="KW-0808">Transferase</keyword>
<keyword evidence="5" id="KW-0680">Restriction system</keyword>
<dbReference type="SUPFAM" id="SSF53335">
    <property type="entry name" value="S-adenosyl-L-methionine-dependent methyltransferases"/>
    <property type="match status" value="1"/>
</dbReference>
<evidence type="ECO:0000313" key="8">
    <source>
        <dbReference type="EMBL" id="EGK06116.1"/>
    </source>
</evidence>
<dbReference type="eggNOG" id="COG0286">
    <property type="taxonomic scope" value="Bacteria"/>
</dbReference>
<dbReference type="InterPro" id="IPR002052">
    <property type="entry name" value="DNA_methylase_N6_adenine_CS"/>
</dbReference>